<dbReference type="AlphaFoldDB" id="A0A803KK48"/>
<feature type="domain" description="Spo11/DNA topoisomerase VI subunit A N-terminal" evidence="13">
    <location>
        <begin position="109"/>
        <end position="170"/>
    </location>
</feature>
<evidence type="ECO:0000259" key="14">
    <source>
        <dbReference type="Pfam" id="PF21180"/>
    </source>
</evidence>
<dbReference type="InterPro" id="IPR002815">
    <property type="entry name" value="Spo11/TopoVI_A"/>
</dbReference>
<dbReference type="InterPro" id="IPR013048">
    <property type="entry name" value="Meiotic_Spo11"/>
</dbReference>
<dbReference type="InterPro" id="IPR036078">
    <property type="entry name" value="Spo11/TopoVI_A_sf"/>
</dbReference>
<evidence type="ECO:0000259" key="13">
    <source>
        <dbReference type="Pfam" id="PF04406"/>
    </source>
</evidence>
<dbReference type="GO" id="GO:0005634">
    <property type="term" value="C:nucleus"/>
    <property type="evidence" value="ECO:0007669"/>
    <property type="project" value="UniProtKB-SubCell"/>
</dbReference>
<evidence type="ECO:0000256" key="3">
    <source>
        <dbReference type="ARBA" id="ARBA00004123"/>
    </source>
</evidence>
<dbReference type="PRINTS" id="PR01550">
    <property type="entry name" value="TOP6AFAMILY"/>
</dbReference>
<dbReference type="GO" id="GO:0003677">
    <property type="term" value="F:DNA binding"/>
    <property type="evidence" value="ECO:0007669"/>
    <property type="project" value="UniProtKB-UniRule"/>
</dbReference>
<dbReference type="PANTHER" id="PTHR10848">
    <property type="entry name" value="MEIOTIC RECOMBINATION PROTEIN SPO11"/>
    <property type="match status" value="1"/>
</dbReference>
<keyword evidence="8 12" id="KW-0799">Topoisomerase</keyword>
<sequence length="373" mass="42045">MDLLLSPDFFQYVERHRASLLKKLQENVEQSSSWQGETQENITSSQVLAAIERIIQGITESLSKNEAPVLTLDNRTNWANIEFNHLVGLQIAKHCTTRKVRSNCAKSAQKFALMLKVLSVIYKLVQTDTYATKRDIYYNDVQLYGSQTVVDNIVSDLSCMLKIPRINLHILSTSKGCVAGDLWFTAEDGSKVYCGGSSSGVLVPINVEGIRHLSTQAKFILIIEKDATFQRLLDDNFCARSGPCILITGKGVPDLNTRLLTRKLWDSFHIPIFTLVDADPYGTKLGDNVQKQSSILPITLFPYIFSFTFSCLCFRDRNHVHLQVWIYIHVIRSSSLDCPCNCMAWPPTIRFREVIHSQRCSDTTKSTGPEEAA</sequence>
<evidence type="ECO:0000256" key="12">
    <source>
        <dbReference type="PROSITE-ProRule" id="PRU01385"/>
    </source>
</evidence>
<evidence type="ECO:0000313" key="15">
    <source>
        <dbReference type="EMBL" id="OCA16916.1"/>
    </source>
</evidence>
<dbReference type="EMBL" id="KV460548">
    <property type="protein sequence ID" value="OCA16916.1"/>
    <property type="molecule type" value="Genomic_DNA"/>
</dbReference>
<dbReference type="Pfam" id="PF04406">
    <property type="entry name" value="TP6A_N"/>
    <property type="match status" value="1"/>
</dbReference>
<dbReference type="InterPro" id="IPR013049">
    <property type="entry name" value="Spo11/TopoVI_A_N"/>
</dbReference>
<dbReference type="PROSITE" id="PS52041">
    <property type="entry name" value="TOPO_IIB"/>
    <property type="match status" value="1"/>
</dbReference>
<gene>
    <name evidence="15" type="ORF">XENTR_v90027724mg</name>
</gene>
<feature type="active site" description="O-(5'-phospho-DNA)-tyrosine intermediate" evidence="12">
    <location>
        <position position="138"/>
    </location>
</feature>
<accession>A0A803KK48</accession>
<evidence type="ECO:0000256" key="5">
    <source>
        <dbReference type="ARBA" id="ARBA00012895"/>
    </source>
</evidence>
<dbReference type="SUPFAM" id="SSF56726">
    <property type="entry name" value="DNA topoisomerase IV, alpha subunit"/>
    <property type="match status" value="1"/>
</dbReference>
<feature type="domain" description="Topoisomerase 6 subunit A/Spo11 TOPRIM" evidence="14">
    <location>
        <begin position="219"/>
        <end position="283"/>
    </location>
</feature>
<comment type="cofactor">
    <cofactor evidence="2">
        <name>Mg(2+)</name>
        <dbReference type="ChEBI" id="CHEBI:18420"/>
    </cofactor>
</comment>
<evidence type="ECO:0000256" key="6">
    <source>
        <dbReference type="ARBA" id="ARBA00022723"/>
    </source>
</evidence>
<dbReference type="InterPro" id="IPR036388">
    <property type="entry name" value="WH-like_DNA-bd_sf"/>
</dbReference>
<dbReference type="Gene3D" id="1.10.10.10">
    <property type="entry name" value="Winged helix-like DNA-binding domain superfamily/Winged helix DNA-binding domain"/>
    <property type="match status" value="1"/>
</dbReference>
<evidence type="ECO:0000256" key="1">
    <source>
        <dbReference type="ARBA" id="ARBA00000185"/>
    </source>
</evidence>
<keyword evidence="6" id="KW-0479">Metal-binding</keyword>
<dbReference type="GO" id="GO:0005524">
    <property type="term" value="F:ATP binding"/>
    <property type="evidence" value="ECO:0007669"/>
    <property type="project" value="InterPro"/>
</dbReference>
<dbReference type="FunFam" id="1.10.10.10:FF:000387">
    <property type="entry name" value="DNA topoisomerase 6 subunit A"/>
    <property type="match status" value="1"/>
</dbReference>
<comment type="similarity">
    <text evidence="4 12">Belongs to the TOP6A family.</text>
</comment>
<evidence type="ECO:0000256" key="7">
    <source>
        <dbReference type="ARBA" id="ARBA00022842"/>
    </source>
</evidence>
<reference evidence="15" key="2">
    <citation type="journal article" date="2010" name="Science">
        <title>The genome of the Western clawed frog Xenopus tropicalis.</title>
        <authorList>
            <person name="Hellsten U."/>
            <person name="Harland R.M."/>
            <person name="Gilchrist M.J."/>
            <person name="Hendrix D."/>
            <person name="Jurka J."/>
            <person name="Kapitonov V."/>
            <person name="Ovcharenko I."/>
            <person name="Putnam N.H."/>
            <person name="Shu S."/>
            <person name="Taher L."/>
            <person name="Blitz I.L."/>
            <person name="Blumberg B."/>
            <person name="Dichmann D.S."/>
            <person name="Dubchak I."/>
            <person name="Amaya E."/>
            <person name="Detter J.C."/>
            <person name="Fletcher R."/>
            <person name="Gerhard D.S."/>
            <person name="Goodstein D."/>
            <person name="Graves T."/>
            <person name="Grigoriev I.V."/>
            <person name="Grimwood J."/>
            <person name="Kawashima T."/>
            <person name="Lindquist E."/>
            <person name="Lucas S.M."/>
            <person name="Mead P.E."/>
            <person name="Mitros T."/>
            <person name="Ogino H."/>
            <person name="Ohta Y."/>
            <person name="Poliakov A.V."/>
            <person name="Pollet N."/>
            <person name="Robert J."/>
            <person name="Salamov A."/>
            <person name="Sater A.K."/>
            <person name="Schmutz J."/>
            <person name="Terry A."/>
            <person name="Vize P.D."/>
            <person name="Warren W.C."/>
            <person name="Wells D."/>
            <person name="Wills A."/>
            <person name="Wilson R.K."/>
            <person name="Zimmerman L.B."/>
            <person name="Zorn A.M."/>
            <person name="Grainger R."/>
            <person name="Grammer T."/>
            <person name="Khokha M.K."/>
            <person name="Richardson P.M."/>
            <person name="Rokhsar D.S."/>
        </authorList>
    </citation>
    <scope>NUCLEOTIDE SEQUENCE [LARGE SCALE GENOMIC DNA]</scope>
    <source>
        <strain evidence="15">Nigerian</strain>
    </source>
</reference>
<dbReference type="PANTHER" id="PTHR10848:SF0">
    <property type="entry name" value="MEIOTIC RECOMBINATION PROTEIN SPO11"/>
    <property type="match status" value="1"/>
</dbReference>
<dbReference type="EC" id="5.6.2.2" evidence="5"/>
<evidence type="ECO:0000256" key="4">
    <source>
        <dbReference type="ARBA" id="ARBA00006559"/>
    </source>
</evidence>
<keyword evidence="7" id="KW-0460">Magnesium</keyword>
<dbReference type="InterPro" id="IPR034136">
    <property type="entry name" value="TOPRIM_Topo6A/Spo11"/>
</dbReference>
<name>A0A803KK48_XENTR</name>
<reference evidence="15" key="1">
    <citation type="submission" date="2009-11" db="EMBL/GenBank/DDBJ databases">
        <authorList>
            <consortium name="US DOE Joint Genome Institute (JGI-PGF)"/>
            <person name="Ottilar R."/>
            <person name="Schmutz J."/>
            <person name="Salamov A."/>
            <person name="Cheng J.F."/>
            <person name="Lucas S."/>
            <person name="Pitluck S."/>
            <person name="Gundlach H."/>
            <person name="Guo Y."/>
            <person name="Haberer G."/>
            <person name="Nasrallah J."/>
            <person name="Mayer K.F.X."/>
            <person name="van de Peer Y."/>
            <person name="Weigel D."/>
            <person name="Grigoriev I.V."/>
        </authorList>
    </citation>
    <scope>NUCLEOTIDE SEQUENCE</scope>
    <source>
        <strain evidence="15">Nigerian</strain>
    </source>
</reference>
<reference evidence="15" key="3">
    <citation type="submission" date="2016-05" db="EMBL/GenBank/DDBJ databases">
        <title>WGS assembly of Xenopus tropicalis.</title>
        <authorList>
            <person name="Sessions A."/>
            <person name="Jenkins J."/>
            <person name="Mitros T."/>
            <person name="Lyons J.T."/>
            <person name="Dichmann D.S."/>
            <person name="Robert J."/>
            <person name="Harland R.M."/>
            <person name="Rokhsar D.S."/>
        </authorList>
    </citation>
    <scope>NUCLEOTIDE SEQUENCE</scope>
    <source>
        <strain evidence="15">Nigerian</strain>
    </source>
</reference>
<dbReference type="GO" id="GO:0046872">
    <property type="term" value="F:metal ion binding"/>
    <property type="evidence" value="ECO:0007669"/>
    <property type="project" value="UniProtKB-KW"/>
</dbReference>
<dbReference type="CDD" id="cd00223">
    <property type="entry name" value="TOPRIM_TopoIIB_SPO"/>
    <property type="match status" value="1"/>
</dbReference>
<keyword evidence="11" id="KW-0539">Nucleus</keyword>
<evidence type="ECO:0000256" key="10">
    <source>
        <dbReference type="ARBA" id="ARBA00023235"/>
    </source>
</evidence>
<dbReference type="GO" id="GO:0003918">
    <property type="term" value="F:DNA topoisomerase type II (double strand cut, ATP-hydrolyzing) activity"/>
    <property type="evidence" value="ECO:0007669"/>
    <property type="project" value="UniProtKB-UniRule"/>
</dbReference>
<comment type="catalytic activity">
    <reaction evidence="1 12">
        <text>ATP-dependent breakage, passage and rejoining of double-stranded DNA.</text>
        <dbReference type="EC" id="5.6.2.2"/>
    </reaction>
</comment>
<dbReference type="GO" id="GO:0042138">
    <property type="term" value="P:meiotic DNA double-strand break formation"/>
    <property type="evidence" value="ECO:0007669"/>
    <property type="project" value="InterPro"/>
</dbReference>
<evidence type="ECO:0000256" key="8">
    <source>
        <dbReference type="ARBA" id="ARBA00023029"/>
    </source>
</evidence>
<evidence type="ECO:0000256" key="2">
    <source>
        <dbReference type="ARBA" id="ARBA00001946"/>
    </source>
</evidence>
<organism evidence="15">
    <name type="scientific">Xenopus tropicalis</name>
    <name type="common">Western clawed frog</name>
    <name type="synonym">Silurana tropicalis</name>
    <dbReference type="NCBI Taxonomy" id="8364"/>
    <lineage>
        <taxon>Eukaryota</taxon>
        <taxon>Metazoa</taxon>
        <taxon>Chordata</taxon>
        <taxon>Craniata</taxon>
        <taxon>Vertebrata</taxon>
        <taxon>Euteleostomi</taxon>
        <taxon>Amphibia</taxon>
        <taxon>Batrachia</taxon>
        <taxon>Anura</taxon>
        <taxon>Pipoidea</taxon>
        <taxon>Pipidae</taxon>
        <taxon>Xenopodinae</taxon>
        <taxon>Xenopus</taxon>
        <taxon>Silurana</taxon>
    </lineage>
</organism>
<protein>
    <recommendedName>
        <fullName evidence="5">DNA topoisomerase (ATP-hydrolyzing)</fullName>
        <ecNumber evidence="5">5.6.2.2</ecNumber>
    </recommendedName>
</protein>
<evidence type="ECO:0000256" key="11">
    <source>
        <dbReference type="ARBA" id="ARBA00023242"/>
    </source>
</evidence>
<dbReference type="GO" id="GO:0005694">
    <property type="term" value="C:chromosome"/>
    <property type="evidence" value="ECO:0007669"/>
    <property type="project" value="InterPro"/>
</dbReference>
<evidence type="ECO:0000256" key="9">
    <source>
        <dbReference type="ARBA" id="ARBA00023125"/>
    </source>
</evidence>
<keyword evidence="9 12" id="KW-0238">DNA-binding</keyword>
<dbReference type="Gene3D" id="3.40.1360.10">
    <property type="match status" value="1"/>
</dbReference>
<dbReference type="PRINTS" id="PR01551">
    <property type="entry name" value="SPO11HOMOLOG"/>
</dbReference>
<dbReference type="Pfam" id="PF21180">
    <property type="entry name" value="TOP6A-Spo11_Toprim"/>
    <property type="match status" value="1"/>
</dbReference>
<proteinExistence type="inferred from homology"/>
<comment type="subcellular location">
    <subcellularLocation>
        <location evidence="3">Nucleus</location>
    </subcellularLocation>
</comment>
<keyword evidence="10 12" id="KW-0413">Isomerase</keyword>